<keyword evidence="2" id="KW-1185">Reference proteome</keyword>
<gene>
    <name evidence="1" type="ORF">TNCT_63921</name>
</gene>
<proteinExistence type="predicted"/>
<organism evidence="1 2">
    <name type="scientific">Trichonephila clavata</name>
    <name type="common">Joro spider</name>
    <name type="synonym">Nephila clavata</name>
    <dbReference type="NCBI Taxonomy" id="2740835"/>
    <lineage>
        <taxon>Eukaryota</taxon>
        <taxon>Metazoa</taxon>
        <taxon>Ecdysozoa</taxon>
        <taxon>Arthropoda</taxon>
        <taxon>Chelicerata</taxon>
        <taxon>Arachnida</taxon>
        <taxon>Araneae</taxon>
        <taxon>Araneomorphae</taxon>
        <taxon>Entelegynae</taxon>
        <taxon>Araneoidea</taxon>
        <taxon>Nephilidae</taxon>
        <taxon>Trichonephila</taxon>
    </lineage>
</organism>
<dbReference type="AlphaFoldDB" id="A0A8X6FI88"/>
<reference evidence="1" key="1">
    <citation type="submission" date="2020-07" db="EMBL/GenBank/DDBJ databases">
        <title>Multicomponent nature underlies the extraordinary mechanical properties of spider dragline silk.</title>
        <authorList>
            <person name="Kono N."/>
            <person name="Nakamura H."/>
            <person name="Mori M."/>
            <person name="Yoshida Y."/>
            <person name="Ohtoshi R."/>
            <person name="Malay A.D."/>
            <person name="Moran D.A.P."/>
            <person name="Tomita M."/>
            <person name="Numata K."/>
            <person name="Arakawa K."/>
        </authorList>
    </citation>
    <scope>NUCLEOTIDE SEQUENCE</scope>
</reference>
<evidence type="ECO:0000313" key="2">
    <source>
        <dbReference type="Proteomes" id="UP000887116"/>
    </source>
</evidence>
<comment type="caution">
    <text evidence="1">The sequence shown here is derived from an EMBL/GenBank/DDBJ whole genome shotgun (WGS) entry which is preliminary data.</text>
</comment>
<dbReference type="Proteomes" id="UP000887116">
    <property type="component" value="Unassembled WGS sequence"/>
</dbReference>
<dbReference type="EMBL" id="BMAO01022099">
    <property type="protein sequence ID" value="GFQ79604.1"/>
    <property type="molecule type" value="Genomic_DNA"/>
</dbReference>
<accession>A0A8X6FI88</accession>
<protein>
    <submittedName>
        <fullName evidence="1">Uncharacterized protein</fullName>
    </submittedName>
</protein>
<evidence type="ECO:0000313" key="1">
    <source>
        <dbReference type="EMBL" id="GFQ79604.1"/>
    </source>
</evidence>
<sequence length="75" mass="8653">MVENFCCTLLLEISNQHQKDEENDIELSHDTHTPAQNHGTSLHLHRTTNIDGMSLSLSLEFNPKKDSRTAYKRYP</sequence>
<name>A0A8X6FI88_TRICU</name>